<reference evidence="1 2" key="1">
    <citation type="journal article" date="2016" name="Front. Microbiol.">
        <title>Genomic Resource of Rice Seed Associated Bacteria.</title>
        <authorList>
            <person name="Midha S."/>
            <person name="Bansal K."/>
            <person name="Sharma S."/>
            <person name="Kumar N."/>
            <person name="Patil P.P."/>
            <person name="Chaudhry V."/>
            <person name="Patil P.B."/>
        </authorList>
    </citation>
    <scope>NUCLEOTIDE SEQUENCE [LARGE SCALE GENOMIC DNA]</scope>
    <source>
        <strain evidence="1 2">RSA3</strain>
    </source>
</reference>
<organism evidence="1 2">
    <name type="scientific">Microbacterium testaceum</name>
    <name type="common">Aureobacterium testaceum</name>
    <name type="synonym">Brevibacterium testaceum</name>
    <dbReference type="NCBI Taxonomy" id="2033"/>
    <lineage>
        <taxon>Bacteria</taxon>
        <taxon>Bacillati</taxon>
        <taxon>Actinomycetota</taxon>
        <taxon>Actinomycetes</taxon>
        <taxon>Micrococcales</taxon>
        <taxon>Microbacteriaceae</taxon>
        <taxon>Microbacterium</taxon>
    </lineage>
</organism>
<gene>
    <name evidence="1" type="ORF">RSA3_12260</name>
</gene>
<dbReference type="PATRIC" id="fig|2033.7.peg.3258"/>
<accession>A0A147F654</accession>
<sequence length="108" mass="11449">MSVMTIAKAEKLVPAPTWSAMPGYKRVSDFDGGAGAVLIMDAATIIEDPMVTVCIEWQTDVKPDGTVGPTLESVKLTTGDDSTYIESKQLAHVVFILCHAAVLAGVVR</sequence>
<dbReference type="AlphaFoldDB" id="A0A147F654"/>
<name>A0A147F654_MICTE</name>
<dbReference type="Proteomes" id="UP000072189">
    <property type="component" value="Unassembled WGS sequence"/>
</dbReference>
<protein>
    <submittedName>
        <fullName evidence="1">Uncharacterized protein</fullName>
    </submittedName>
</protein>
<evidence type="ECO:0000313" key="1">
    <source>
        <dbReference type="EMBL" id="KTS09907.1"/>
    </source>
</evidence>
<dbReference type="EMBL" id="LDRV01000080">
    <property type="protein sequence ID" value="KTS09907.1"/>
    <property type="molecule type" value="Genomic_DNA"/>
</dbReference>
<evidence type="ECO:0000313" key="2">
    <source>
        <dbReference type="Proteomes" id="UP000072189"/>
    </source>
</evidence>
<proteinExistence type="predicted"/>
<comment type="caution">
    <text evidence="1">The sequence shown here is derived from an EMBL/GenBank/DDBJ whole genome shotgun (WGS) entry which is preliminary data.</text>
</comment>
<dbReference type="RefSeq" id="WP_058614534.1">
    <property type="nucleotide sequence ID" value="NZ_LDRV01000080.1"/>
</dbReference>